<feature type="transmembrane region" description="Helical" evidence="5">
    <location>
        <begin position="390"/>
        <end position="410"/>
    </location>
</feature>
<organism evidence="7 8">
    <name type="scientific">Dictyobacter formicarum</name>
    <dbReference type="NCBI Taxonomy" id="2778368"/>
    <lineage>
        <taxon>Bacteria</taxon>
        <taxon>Bacillati</taxon>
        <taxon>Chloroflexota</taxon>
        <taxon>Ktedonobacteria</taxon>
        <taxon>Ktedonobacterales</taxon>
        <taxon>Dictyobacteraceae</taxon>
        <taxon>Dictyobacter</taxon>
    </lineage>
</organism>
<gene>
    <name evidence="7" type="ORF">KSZ_18180</name>
</gene>
<feature type="transmembrane region" description="Helical" evidence="5">
    <location>
        <begin position="236"/>
        <end position="259"/>
    </location>
</feature>
<feature type="transmembrane region" description="Helical" evidence="5">
    <location>
        <begin position="105"/>
        <end position="127"/>
    </location>
</feature>
<dbReference type="Pfam" id="PF07690">
    <property type="entry name" value="MFS_1"/>
    <property type="match status" value="1"/>
</dbReference>
<dbReference type="SUPFAM" id="SSF103473">
    <property type="entry name" value="MFS general substrate transporter"/>
    <property type="match status" value="1"/>
</dbReference>
<evidence type="ECO:0000256" key="1">
    <source>
        <dbReference type="ARBA" id="ARBA00004651"/>
    </source>
</evidence>
<dbReference type="Proteomes" id="UP000635565">
    <property type="component" value="Unassembled WGS sequence"/>
</dbReference>
<dbReference type="InterPro" id="IPR020846">
    <property type="entry name" value="MFS_dom"/>
</dbReference>
<keyword evidence="8" id="KW-1185">Reference proteome</keyword>
<proteinExistence type="predicted"/>
<dbReference type="PANTHER" id="PTHR11360">
    <property type="entry name" value="MONOCARBOXYLATE TRANSPORTER"/>
    <property type="match status" value="1"/>
</dbReference>
<feature type="domain" description="Major facilitator superfamily (MFS) profile" evidence="6">
    <location>
        <begin position="14"/>
        <end position="417"/>
    </location>
</feature>
<feature type="transmembrane region" description="Helical" evidence="5">
    <location>
        <begin position="81"/>
        <end position="99"/>
    </location>
</feature>
<feature type="transmembrane region" description="Helical" evidence="5">
    <location>
        <begin position="271"/>
        <end position="294"/>
    </location>
</feature>
<dbReference type="RefSeq" id="WP_201361459.1">
    <property type="nucleotide sequence ID" value="NZ_BNJJ01000004.1"/>
</dbReference>
<keyword evidence="2 5" id="KW-0812">Transmembrane</keyword>
<dbReference type="InterPro" id="IPR011701">
    <property type="entry name" value="MFS"/>
</dbReference>
<evidence type="ECO:0000313" key="8">
    <source>
        <dbReference type="Proteomes" id="UP000635565"/>
    </source>
</evidence>
<accession>A0ABQ3VD29</accession>
<keyword evidence="3 5" id="KW-1133">Transmembrane helix</keyword>
<sequence length="438" mass="47003">MSPSTRLRVHYSWIIAAIIFLALLAAAGMRSTPSILLVPLEHEFGWSAATVSLAISINLVFFGLSGPFVAAVMDRFGIRRVMLIALLLIAFSAGLTVLMRQPWQLYLLWGLLVGLATGAITSVLGTMVANRWFVKRRGLVLGLFSASNATGQLVFLPALAALAVTYGWRSAALTTAGAALLVVPLVAIFMRERPQDIGVLPYGADAQDEGATTPSTANPFVTAIESLVRGLQAPDFWLLAGSFFICGATTNGLIGTHLIPASMDHGITEVTAASMLAVIGIFDLFGTTISGWLSDRIDNRWLLCWYYGLRGCSLLLLPYALSSSYLTLAVFVVFYGLDWVATVPPTARLTTELFGVRNAGVIYGWIFASHQLGAATAAFFAGLLRTWLGSYQISFILAGLLCLCASGMVIRIGRKTRTRPLLVDDTPTAMDTPLAESV</sequence>
<evidence type="ECO:0000256" key="2">
    <source>
        <dbReference type="ARBA" id="ARBA00022692"/>
    </source>
</evidence>
<comment type="caution">
    <text evidence="7">The sequence shown here is derived from an EMBL/GenBank/DDBJ whole genome shotgun (WGS) entry which is preliminary data.</text>
</comment>
<feature type="transmembrane region" description="Helical" evidence="5">
    <location>
        <begin position="170"/>
        <end position="190"/>
    </location>
</feature>
<name>A0ABQ3VD29_9CHLR</name>
<keyword evidence="4 5" id="KW-0472">Membrane</keyword>
<comment type="subcellular location">
    <subcellularLocation>
        <location evidence="1">Cell membrane</location>
        <topology evidence="1">Multi-pass membrane protein</topology>
    </subcellularLocation>
</comment>
<feature type="transmembrane region" description="Helical" evidence="5">
    <location>
        <begin position="12"/>
        <end position="32"/>
    </location>
</feature>
<dbReference type="InterPro" id="IPR050327">
    <property type="entry name" value="Proton-linked_MCT"/>
</dbReference>
<dbReference type="CDD" id="cd17355">
    <property type="entry name" value="MFS_YcxA_like"/>
    <property type="match status" value="1"/>
</dbReference>
<evidence type="ECO:0000313" key="7">
    <source>
        <dbReference type="EMBL" id="GHO83812.1"/>
    </source>
</evidence>
<dbReference type="InterPro" id="IPR036259">
    <property type="entry name" value="MFS_trans_sf"/>
</dbReference>
<dbReference type="Gene3D" id="1.20.1250.20">
    <property type="entry name" value="MFS general substrate transporter like domains"/>
    <property type="match status" value="2"/>
</dbReference>
<feature type="transmembrane region" description="Helical" evidence="5">
    <location>
        <begin position="44"/>
        <end position="69"/>
    </location>
</feature>
<protein>
    <submittedName>
        <fullName evidence="7">MFS transporter</fullName>
    </submittedName>
</protein>
<feature type="transmembrane region" description="Helical" evidence="5">
    <location>
        <begin position="139"/>
        <end position="164"/>
    </location>
</feature>
<feature type="transmembrane region" description="Helical" evidence="5">
    <location>
        <begin position="362"/>
        <end position="384"/>
    </location>
</feature>
<evidence type="ECO:0000256" key="4">
    <source>
        <dbReference type="ARBA" id="ARBA00023136"/>
    </source>
</evidence>
<evidence type="ECO:0000256" key="5">
    <source>
        <dbReference type="SAM" id="Phobius"/>
    </source>
</evidence>
<dbReference type="PANTHER" id="PTHR11360:SF284">
    <property type="entry name" value="EG:103B4.3 PROTEIN-RELATED"/>
    <property type="match status" value="1"/>
</dbReference>
<feature type="transmembrane region" description="Helical" evidence="5">
    <location>
        <begin position="325"/>
        <end position="341"/>
    </location>
</feature>
<evidence type="ECO:0000259" key="6">
    <source>
        <dbReference type="PROSITE" id="PS50850"/>
    </source>
</evidence>
<evidence type="ECO:0000256" key="3">
    <source>
        <dbReference type="ARBA" id="ARBA00022989"/>
    </source>
</evidence>
<dbReference type="EMBL" id="BNJJ01000004">
    <property type="protein sequence ID" value="GHO83812.1"/>
    <property type="molecule type" value="Genomic_DNA"/>
</dbReference>
<dbReference type="PROSITE" id="PS50850">
    <property type="entry name" value="MFS"/>
    <property type="match status" value="1"/>
</dbReference>
<reference evidence="7 8" key="1">
    <citation type="journal article" date="2021" name="Int. J. Syst. Evol. Microbiol.">
        <title>Reticulibacter mediterranei gen. nov., sp. nov., within the new family Reticulibacteraceae fam. nov., and Ktedonospora formicarum gen. nov., sp. nov., Ktedonobacter robiniae sp. nov., Dictyobacter formicarum sp. nov. and Dictyobacter arantiisoli sp. nov., belonging to the class Ktedonobacteria.</title>
        <authorList>
            <person name="Yabe S."/>
            <person name="Zheng Y."/>
            <person name="Wang C.M."/>
            <person name="Sakai Y."/>
            <person name="Abe K."/>
            <person name="Yokota A."/>
            <person name="Donadio S."/>
            <person name="Cavaletti L."/>
            <person name="Monciardini P."/>
        </authorList>
    </citation>
    <scope>NUCLEOTIDE SEQUENCE [LARGE SCALE GENOMIC DNA]</scope>
    <source>
        <strain evidence="7 8">SOSP1-9</strain>
    </source>
</reference>